<evidence type="ECO:0000259" key="1">
    <source>
        <dbReference type="PROSITE" id="PS50943"/>
    </source>
</evidence>
<gene>
    <name evidence="2" type="ORF">ERS852448_00683</name>
</gene>
<dbReference type="SUPFAM" id="SSF47413">
    <property type="entry name" value="lambda repressor-like DNA-binding domains"/>
    <property type="match status" value="1"/>
</dbReference>
<reference evidence="2 3" key="1">
    <citation type="submission" date="2015-09" db="EMBL/GenBank/DDBJ databases">
        <authorList>
            <consortium name="Pathogen Informatics"/>
        </authorList>
    </citation>
    <scope>NUCLEOTIDE SEQUENCE [LARGE SCALE GENOMIC DNA]</scope>
    <source>
        <strain evidence="2 3">2789STDY5608891</strain>
    </source>
</reference>
<dbReference type="GeneID" id="79854564"/>
<dbReference type="OrthoDB" id="9804186at2"/>
<dbReference type="AlphaFoldDB" id="A0A173RY16"/>
<sequence length="72" mass="8204">MAVSYKKLWKLLIDKEMMKKDLRAMTGVSTTTMSRLSKDENVSTEILSKICSALNCDVGDIMEFVPDKKEEQ</sequence>
<evidence type="ECO:0000313" key="2">
    <source>
        <dbReference type="EMBL" id="CUM83034.1"/>
    </source>
</evidence>
<name>A0A173RY16_EUBRA</name>
<dbReference type="PANTHER" id="PTHR37301">
    <property type="entry name" value="DNA-BINDING PROTEIN-RELATED"/>
    <property type="match status" value="1"/>
</dbReference>
<evidence type="ECO:0000313" key="3">
    <source>
        <dbReference type="Proteomes" id="UP000095492"/>
    </source>
</evidence>
<dbReference type="GO" id="GO:0003677">
    <property type="term" value="F:DNA binding"/>
    <property type="evidence" value="ECO:0007669"/>
    <property type="project" value="InterPro"/>
</dbReference>
<dbReference type="RefSeq" id="WP_002578407.1">
    <property type="nucleotide sequence ID" value="NZ_CP173382.1"/>
</dbReference>
<dbReference type="InterPro" id="IPR001387">
    <property type="entry name" value="Cro/C1-type_HTH"/>
</dbReference>
<organism evidence="2 3">
    <name type="scientific">Eubacterium ramulus</name>
    <dbReference type="NCBI Taxonomy" id="39490"/>
    <lineage>
        <taxon>Bacteria</taxon>
        <taxon>Bacillati</taxon>
        <taxon>Bacillota</taxon>
        <taxon>Clostridia</taxon>
        <taxon>Eubacteriales</taxon>
        <taxon>Eubacteriaceae</taxon>
        <taxon>Eubacterium</taxon>
    </lineage>
</organism>
<feature type="domain" description="HTH cro/C1-type" evidence="1">
    <location>
        <begin position="24"/>
        <end position="61"/>
    </location>
</feature>
<dbReference type="Pfam" id="PF13443">
    <property type="entry name" value="HTH_26"/>
    <property type="match status" value="1"/>
</dbReference>
<dbReference type="PROSITE" id="PS50943">
    <property type="entry name" value="HTH_CROC1"/>
    <property type="match status" value="1"/>
</dbReference>
<dbReference type="EMBL" id="CYYA01000003">
    <property type="protein sequence ID" value="CUM83034.1"/>
    <property type="molecule type" value="Genomic_DNA"/>
</dbReference>
<dbReference type="Proteomes" id="UP000095492">
    <property type="component" value="Unassembled WGS sequence"/>
</dbReference>
<dbReference type="STRING" id="39490.ERS852448_00683"/>
<dbReference type="PANTHER" id="PTHR37301:SF1">
    <property type="entry name" value="DNA-BINDING PROTEIN"/>
    <property type="match status" value="1"/>
</dbReference>
<dbReference type="InterPro" id="IPR010982">
    <property type="entry name" value="Lambda_DNA-bd_dom_sf"/>
</dbReference>
<accession>A0A173RY16</accession>
<dbReference type="Gene3D" id="1.10.260.40">
    <property type="entry name" value="lambda repressor-like DNA-binding domains"/>
    <property type="match status" value="1"/>
</dbReference>
<protein>
    <submittedName>
        <fullName evidence="2">Predicted transcriptional regulator</fullName>
    </submittedName>
</protein>
<dbReference type="CDD" id="cd00093">
    <property type="entry name" value="HTH_XRE"/>
    <property type="match status" value="1"/>
</dbReference>
<proteinExistence type="predicted"/>